<dbReference type="Proteomes" id="UP000095282">
    <property type="component" value="Unplaced"/>
</dbReference>
<dbReference type="eggNOG" id="ENOG502TD3T">
    <property type="taxonomic scope" value="Eukaryota"/>
</dbReference>
<dbReference type="WBParaSite" id="Csp11.Scaffold629.g8596.t1">
    <property type="protein sequence ID" value="Csp11.Scaffold629.g8596.t1"/>
    <property type="gene ID" value="Csp11.Scaffold629.g8596"/>
</dbReference>
<reference evidence="2" key="1">
    <citation type="submission" date="2016-11" db="UniProtKB">
        <authorList>
            <consortium name="WormBaseParasite"/>
        </authorList>
    </citation>
    <scope>IDENTIFICATION</scope>
</reference>
<name>A0A1I7UET5_9PELO</name>
<keyword evidence="1" id="KW-1185">Reference proteome</keyword>
<organism evidence="1 2">
    <name type="scientific">Caenorhabditis tropicalis</name>
    <dbReference type="NCBI Taxonomy" id="1561998"/>
    <lineage>
        <taxon>Eukaryota</taxon>
        <taxon>Metazoa</taxon>
        <taxon>Ecdysozoa</taxon>
        <taxon>Nematoda</taxon>
        <taxon>Chromadorea</taxon>
        <taxon>Rhabditida</taxon>
        <taxon>Rhabditina</taxon>
        <taxon>Rhabditomorpha</taxon>
        <taxon>Rhabditoidea</taxon>
        <taxon>Rhabditidae</taxon>
        <taxon>Peloderinae</taxon>
        <taxon>Caenorhabditis</taxon>
    </lineage>
</organism>
<sequence length="262" mass="30831">MRPSHLQSPVLPTEQPQEGSVLTDQIFQYEMQAPVNLENVEKTWQSPGYNAFAACQSQSVAIESVQQTPQYYLYQDNVHIDDSMMENKVVEQLQPAPFTFEGAIGKLMQVPVHLENVQKTWQLYPYNAYAASQNQSVGMNQGYVHFEDSIMENNTVKQQEPNRLTFEEAIEKFNEWKLKNQETLNLEIENINVDILLFNKNGTRQVPQKIRKFSNSYYFHLFFKKSKEDKENWDVYYRLKWMKAYQKISQCQEELQKMGLVD</sequence>
<accession>A0A1I7UET5</accession>
<proteinExistence type="predicted"/>
<dbReference type="AlphaFoldDB" id="A0A1I7UET5"/>
<evidence type="ECO:0000313" key="2">
    <source>
        <dbReference type="WBParaSite" id="Csp11.Scaffold629.g8596.t1"/>
    </source>
</evidence>
<dbReference type="STRING" id="1561998.A0A1I7UET5"/>
<evidence type="ECO:0000313" key="1">
    <source>
        <dbReference type="Proteomes" id="UP000095282"/>
    </source>
</evidence>
<protein>
    <submittedName>
        <fullName evidence="2">CUT domain-containing protein</fullName>
    </submittedName>
</protein>